<sequence>EVVLPPIDSDPESSEDEIDSYNYLERRKNTGYLDKQHEEEEVEDQAEVLEIYGDDIIADEEIILNGEIPLNDEVAALIAELELATQLPVEEEKDNEPEYAQISSNSLPSTSSYKASPTSSDTKVLSTSISPNSSNSGPPVRNKKTRKSPRA</sequence>
<feature type="compositionally biased region" description="Acidic residues" evidence="1">
    <location>
        <begin position="9"/>
        <end position="19"/>
    </location>
</feature>
<accession>A0A0A9YXH9</accession>
<evidence type="ECO:0000313" key="2">
    <source>
        <dbReference type="EMBL" id="JAG35808.1"/>
    </source>
</evidence>
<keyword evidence="2" id="KW-0240">DNA-directed RNA polymerase</keyword>
<dbReference type="AlphaFoldDB" id="A0A0A9YXH9"/>
<dbReference type="GO" id="GO:0000428">
    <property type="term" value="C:DNA-directed RNA polymerase complex"/>
    <property type="evidence" value="ECO:0007669"/>
    <property type="project" value="UniProtKB-KW"/>
</dbReference>
<feature type="compositionally biased region" description="Basic residues" evidence="1">
    <location>
        <begin position="141"/>
        <end position="151"/>
    </location>
</feature>
<feature type="non-terminal residue" evidence="2">
    <location>
        <position position="1"/>
    </location>
</feature>
<gene>
    <name evidence="2" type="primary">rpoC_55</name>
    <name evidence="2" type="ORF">CM83_103967</name>
</gene>
<dbReference type="EMBL" id="GBHO01007796">
    <property type="protein sequence ID" value="JAG35808.1"/>
    <property type="molecule type" value="Transcribed_RNA"/>
</dbReference>
<feature type="compositionally biased region" description="Low complexity" evidence="1">
    <location>
        <begin position="109"/>
        <end position="140"/>
    </location>
</feature>
<organism evidence="2">
    <name type="scientific">Lygus hesperus</name>
    <name type="common">Western plant bug</name>
    <dbReference type="NCBI Taxonomy" id="30085"/>
    <lineage>
        <taxon>Eukaryota</taxon>
        <taxon>Metazoa</taxon>
        <taxon>Ecdysozoa</taxon>
        <taxon>Arthropoda</taxon>
        <taxon>Hexapoda</taxon>
        <taxon>Insecta</taxon>
        <taxon>Pterygota</taxon>
        <taxon>Neoptera</taxon>
        <taxon>Paraneoptera</taxon>
        <taxon>Hemiptera</taxon>
        <taxon>Heteroptera</taxon>
        <taxon>Panheteroptera</taxon>
        <taxon>Cimicomorpha</taxon>
        <taxon>Miridae</taxon>
        <taxon>Mirini</taxon>
        <taxon>Lygus</taxon>
    </lineage>
</organism>
<name>A0A0A9YXH9_LYGHE</name>
<keyword evidence="2" id="KW-0804">Transcription</keyword>
<reference evidence="2" key="1">
    <citation type="journal article" date="2014" name="PLoS ONE">
        <title>Transcriptome-Based Identification of ABC Transporters in the Western Tarnished Plant Bug Lygus hesperus.</title>
        <authorList>
            <person name="Hull J.J."/>
            <person name="Chaney K."/>
            <person name="Geib S.M."/>
            <person name="Fabrick J.A."/>
            <person name="Brent C.S."/>
            <person name="Walsh D."/>
            <person name="Lavine L.C."/>
        </authorList>
    </citation>
    <scope>NUCLEOTIDE SEQUENCE</scope>
</reference>
<feature type="region of interest" description="Disordered" evidence="1">
    <location>
        <begin position="89"/>
        <end position="151"/>
    </location>
</feature>
<feature type="region of interest" description="Disordered" evidence="1">
    <location>
        <begin position="1"/>
        <end position="22"/>
    </location>
</feature>
<reference evidence="2" key="2">
    <citation type="submission" date="2014-07" db="EMBL/GenBank/DDBJ databases">
        <authorList>
            <person name="Hull J."/>
        </authorList>
    </citation>
    <scope>NUCLEOTIDE SEQUENCE</scope>
</reference>
<protein>
    <submittedName>
        <fullName evidence="2">DNA-directed RNA polymerase subunit beta</fullName>
    </submittedName>
</protein>
<proteinExistence type="predicted"/>
<feature type="non-terminal residue" evidence="2">
    <location>
        <position position="151"/>
    </location>
</feature>
<evidence type="ECO:0000256" key="1">
    <source>
        <dbReference type="SAM" id="MobiDB-lite"/>
    </source>
</evidence>